<organism evidence="2 3">
    <name type="scientific">Dryococelus australis</name>
    <dbReference type="NCBI Taxonomy" id="614101"/>
    <lineage>
        <taxon>Eukaryota</taxon>
        <taxon>Metazoa</taxon>
        <taxon>Ecdysozoa</taxon>
        <taxon>Arthropoda</taxon>
        <taxon>Hexapoda</taxon>
        <taxon>Insecta</taxon>
        <taxon>Pterygota</taxon>
        <taxon>Neoptera</taxon>
        <taxon>Polyneoptera</taxon>
        <taxon>Phasmatodea</taxon>
        <taxon>Verophasmatodea</taxon>
        <taxon>Anareolatae</taxon>
        <taxon>Phasmatidae</taxon>
        <taxon>Eurycanthinae</taxon>
        <taxon>Dryococelus</taxon>
    </lineage>
</organism>
<dbReference type="EMBL" id="JARBHB010000006">
    <property type="protein sequence ID" value="KAJ8880491.1"/>
    <property type="molecule type" value="Genomic_DNA"/>
</dbReference>
<dbReference type="Proteomes" id="UP001159363">
    <property type="component" value="Chromosome 5"/>
</dbReference>
<keyword evidence="3" id="KW-1185">Reference proteome</keyword>
<proteinExistence type="predicted"/>
<feature type="domain" description="DDE-1" evidence="1">
    <location>
        <begin position="9"/>
        <end position="76"/>
    </location>
</feature>
<reference evidence="2 3" key="1">
    <citation type="submission" date="2023-02" db="EMBL/GenBank/DDBJ databases">
        <title>LHISI_Scaffold_Assembly.</title>
        <authorList>
            <person name="Stuart O.P."/>
            <person name="Cleave R."/>
            <person name="Magrath M.J.L."/>
            <person name="Mikheyev A.S."/>
        </authorList>
    </citation>
    <scope>NUCLEOTIDE SEQUENCE [LARGE SCALE GENOMIC DNA]</scope>
    <source>
        <strain evidence="2">Daus_M_001</strain>
        <tissue evidence="2">Leg muscle</tissue>
    </source>
</reference>
<dbReference type="Pfam" id="PF03184">
    <property type="entry name" value="DDE_1"/>
    <property type="match status" value="1"/>
</dbReference>
<evidence type="ECO:0000313" key="3">
    <source>
        <dbReference type="Proteomes" id="UP001159363"/>
    </source>
</evidence>
<sequence length="147" mass="16835">MNQREQVAVTHQVVPIGDNLSSHIIQEVLDKCRQHDIYFVCLPPNSTHLTQPLDVAFIHPLKQKWRQILSNYKSSHKGLKYCVLLKQNFPSLLKYLHENNIAENAGPNLRSGFLKCGMYPCDVRPLLESLPLCSYEGDIEASFKNFV</sequence>
<comment type="caution">
    <text evidence="2">The sequence shown here is derived from an EMBL/GenBank/DDBJ whole genome shotgun (WGS) entry which is preliminary data.</text>
</comment>
<evidence type="ECO:0000259" key="1">
    <source>
        <dbReference type="Pfam" id="PF03184"/>
    </source>
</evidence>
<gene>
    <name evidence="2" type="ORF">PR048_016961</name>
</gene>
<protein>
    <recommendedName>
        <fullName evidence="1">DDE-1 domain-containing protein</fullName>
    </recommendedName>
</protein>
<dbReference type="InterPro" id="IPR004875">
    <property type="entry name" value="DDE_SF_endonuclease_dom"/>
</dbReference>
<evidence type="ECO:0000313" key="2">
    <source>
        <dbReference type="EMBL" id="KAJ8880491.1"/>
    </source>
</evidence>
<accession>A0ABQ9H8C7</accession>
<name>A0ABQ9H8C7_9NEOP</name>